<proteinExistence type="predicted"/>
<organism evidence="1 2">
    <name type="scientific">Leptospira interrogans serovar Pyrogenes str. 200701872</name>
    <dbReference type="NCBI Taxonomy" id="1193029"/>
    <lineage>
        <taxon>Bacteria</taxon>
        <taxon>Pseudomonadati</taxon>
        <taxon>Spirochaetota</taxon>
        <taxon>Spirochaetia</taxon>
        <taxon>Leptospirales</taxon>
        <taxon>Leptospiraceae</taxon>
        <taxon>Leptospira</taxon>
    </lineage>
</organism>
<reference evidence="1 2" key="1">
    <citation type="submission" date="2013-01" db="EMBL/GenBank/DDBJ databases">
        <authorList>
            <person name="Harkins D.M."/>
            <person name="Durkin A.S."/>
            <person name="Brinkac L.M."/>
            <person name="Haft D.H."/>
            <person name="Selengut J.D."/>
            <person name="Sanka R."/>
            <person name="DePew J."/>
            <person name="Purushe J."/>
            <person name="Picardeau M."/>
            <person name="Werts C."/>
            <person name="Goarant C."/>
            <person name="Vinetz J.M."/>
            <person name="Sutton G.G."/>
            <person name="Nierman W.C."/>
            <person name="Fouts D.E."/>
        </authorList>
    </citation>
    <scope>NUCLEOTIDE SEQUENCE [LARGE SCALE GENOMIC DNA]</scope>
    <source>
        <strain evidence="1 2">200701872</strain>
    </source>
</reference>
<evidence type="ECO:0000313" key="1">
    <source>
        <dbReference type="EMBL" id="EMP07877.1"/>
    </source>
</evidence>
<evidence type="ECO:0000313" key="2">
    <source>
        <dbReference type="Proteomes" id="UP000012117"/>
    </source>
</evidence>
<dbReference type="BioCyc" id="LINT1193029:G11R4-2367-MONOMER"/>
<protein>
    <submittedName>
        <fullName evidence="1">Uncharacterized protein</fullName>
    </submittedName>
</protein>
<name>M6ZUB6_LEPIR</name>
<dbReference type="Proteomes" id="UP000012117">
    <property type="component" value="Unassembled WGS sequence"/>
</dbReference>
<accession>M6ZUB6</accession>
<sequence length="40" mass="4597">MPDSDCNSPLRLKLFLRHEDVHLESLKEITPPLLDKSLVP</sequence>
<comment type="caution">
    <text evidence="1">The sequence shown here is derived from an EMBL/GenBank/DDBJ whole genome shotgun (WGS) entry which is preliminary data.</text>
</comment>
<dbReference type="EMBL" id="AKWN02000182">
    <property type="protein sequence ID" value="EMP07877.1"/>
    <property type="molecule type" value="Genomic_DNA"/>
</dbReference>
<gene>
    <name evidence="1" type="ORF">LEP1GSC124_1502</name>
</gene>
<dbReference type="AlphaFoldDB" id="M6ZUB6"/>